<evidence type="ECO:0000256" key="1">
    <source>
        <dbReference type="SAM" id="Phobius"/>
    </source>
</evidence>
<feature type="transmembrane region" description="Helical" evidence="1">
    <location>
        <begin position="7"/>
        <end position="28"/>
    </location>
</feature>
<dbReference type="EMBL" id="JACSQL010000001">
    <property type="protein sequence ID" value="MBD7966675.1"/>
    <property type="molecule type" value="Genomic_DNA"/>
</dbReference>
<evidence type="ECO:0000313" key="3">
    <source>
        <dbReference type="Proteomes" id="UP000608071"/>
    </source>
</evidence>
<dbReference type="RefSeq" id="WP_191797425.1">
    <property type="nucleotide sequence ID" value="NZ_JACSQL010000001.1"/>
</dbReference>
<dbReference type="Proteomes" id="UP000608071">
    <property type="component" value="Unassembled WGS sequence"/>
</dbReference>
<keyword evidence="1" id="KW-0812">Transmembrane</keyword>
<name>A0ABR8STE3_9BACL</name>
<evidence type="ECO:0000313" key="2">
    <source>
        <dbReference type="EMBL" id="MBD7966675.1"/>
    </source>
</evidence>
<keyword evidence="3" id="KW-1185">Reference proteome</keyword>
<gene>
    <name evidence="2" type="ORF">H9647_01225</name>
</gene>
<organism evidence="2 3">
    <name type="scientific">Paenibacillus gallinarum</name>
    <dbReference type="NCBI Taxonomy" id="2762232"/>
    <lineage>
        <taxon>Bacteria</taxon>
        <taxon>Bacillati</taxon>
        <taxon>Bacillota</taxon>
        <taxon>Bacilli</taxon>
        <taxon>Bacillales</taxon>
        <taxon>Paenibacillaceae</taxon>
        <taxon>Paenibacillus</taxon>
    </lineage>
</organism>
<accession>A0ABR8STE3</accession>
<proteinExistence type="predicted"/>
<keyword evidence="1" id="KW-1133">Transmembrane helix</keyword>
<dbReference type="Pfam" id="PF19754">
    <property type="entry name" value="DUF6241"/>
    <property type="match status" value="1"/>
</dbReference>
<keyword evidence="1" id="KW-0472">Membrane</keyword>
<sequence length="190" mass="21546">MSTKKKITITILSVFIVITATLAVYYIVNYNSAQSIKEDVGAVKKTLKPGESLSVIGEIKTTDTDEEIDLAMALALKDDVYVMKSSVVRVMHDMTHQKVVASDKWNSIQMTPERIEQIIKVIETKGTGWDLYDNMLKIAKKWQAGDFSEIDKDHNYFWELENGNIGKAKGIMTPEEEAAFIEKYWGEKTE</sequence>
<reference evidence="2 3" key="1">
    <citation type="submission" date="2020-08" db="EMBL/GenBank/DDBJ databases">
        <title>A Genomic Blueprint of the Chicken Gut Microbiome.</title>
        <authorList>
            <person name="Gilroy R."/>
            <person name="Ravi A."/>
            <person name="Getino M."/>
            <person name="Pursley I."/>
            <person name="Horton D.L."/>
            <person name="Alikhan N.-F."/>
            <person name="Baker D."/>
            <person name="Gharbi K."/>
            <person name="Hall N."/>
            <person name="Watson M."/>
            <person name="Adriaenssens E.M."/>
            <person name="Foster-Nyarko E."/>
            <person name="Jarju S."/>
            <person name="Secka A."/>
            <person name="Antonio M."/>
            <person name="Oren A."/>
            <person name="Chaudhuri R."/>
            <person name="La Ragione R.M."/>
            <person name="Hildebrand F."/>
            <person name="Pallen M.J."/>
        </authorList>
    </citation>
    <scope>NUCLEOTIDE SEQUENCE [LARGE SCALE GENOMIC DNA]</scope>
    <source>
        <strain evidence="2 3">Sa2BVA9</strain>
    </source>
</reference>
<comment type="caution">
    <text evidence="2">The sequence shown here is derived from an EMBL/GenBank/DDBJ whole genome shotgun (WGS) entry which is preliminary data.</text>
</comment>
<protein>
    <submittedName>
        <fullName evidence="2">Uncharacterized protein</fullName>
    </submittedName>
</protein>
<dbReference type="InterPro" id="IPR046208">
    <property type="entry name" value="DUF6241"/>
</dbReference>